<name>A0ABX1N0M3_9RHOO</name>
<dbReference type="SUPFAM" id="SSF56784">
    <property type="entry name" value="HAD-like"/>
    <property type="match status" value="1"/>
</dbReference>
<keyword evidence="5 7" id="KW-0119">Carbohydrate metabolism</keyword>
<dbReference type="Proteomes" id="UP000601990">
    <property type="component" value="Unassembled WGS sequence"/>
</dbReference>
<reference evidence="8" key="1">
    <citation type="submission" date="2019-12" db="EMBL/GenBank/DDBJ databases">
        <title>Comparative genomics gives insights into the taxonomy of the Azoarcus-Aromatoleum group and reveals separate origins of nif in the plant-associated Azoarcus and non-plant-associated Aromatoleum sub-groups.</title>
        <authorList>
            <person name="Lafos M."/>
            <person name="Maluk M."/>
            <person name="Batista M."/>
            <person name="Junghare M."/>
            <person name="Carmona M."/>
            <person name="Faoro H."/>
            <person name="Cruz L.M."/>
            <person name="Battistoni F."/>
            <person name="De Souza E."/>
            <person name="Pedrosa F."/>
            <person name="Chen W.-M."/>
            <person name="Poole P.S."/>
            <person name="Dixon R.A."/>
            <person name="James E.K."/>
        </authorList>
    </citation>
    <scope>NUCLEOTIDE SEQUENCE</scope>
    <source>
        <strain evidence="8">U120</strain>
    </source>
</reference>
<organism evidence="8 9">
    <name type="scientific">Aromatoleum buckelii</name>
    <dbReference type="NCBI Taxonomy" id="200254"/>
    <lineage>
        <taxon>Bacteria</taxon>
        <taxon>Pseudomonadati</taxon>
        <taxon>Pseudomonadota</taxon>
        <taxon>Betaproteobacteria</taxon>
        <taxon>Rhodocyclales</taxon>
        <taxon>Rhodocyclaceae</taxon>
        <taxon>Aromatoleum</taxon>
    </lineage>
</organism>
<evidence type="ECO:0000256" key="4">
    <source>
        <dbReference type="ARBA" id="ARBA00022801"/>
    </source>
</evidence>
<evidence type="ECO:0000313" key="9">
    <source>
        <dbReference type="Proteomes" id="UP000601990"/>
    </source>
</evidence>
<protein>
    <recommendedName>
        <fullName evidence="6 7">D,D-heptose 1,7-bisphosphate phosphatase</fullName>
        <ecNumber evidence="7">3.1.3.-</ecNumber>
    </recommendedName>
</protein>
<dbReference type="NCBIfam" id="TIGR01656">
    <property type="entry name" value="Histidinol-ppas"/>
    <property type="match status" value="1"/>
</dbReference>
<dbReference type="EMBL" id="WTVH01000013">
    <property type="protein sequence ID" value="NMF93381.1"/>
    <property type="molecule type" value="Genomic_DNA"/>
</dbReference>
<dbReference type="Pfam" id="PF13242">
    <property type="entry name" value="Hydrolase_like"/>
    <property type="match status" value="1"/>
</dbReference>
<sequence length="215" mass="23687">MALNAAVFIDKDGTLIDDVPYNVDPTKVRLCEGAGEALARLQRHGYRLILVTNQPGVALGLFEPDALEAVWAAIAALLSPYGVVLDAIYHCPHHPQGTDTRFASRCECRKPEPGLLLQAAEDHRLDLQRSWLIGDILDDIEAGRRAGCRTVLLAVGSETEWRRGPMREPDLVASSLVEAVDGILDWTPAEASHRIATEPESGFTVWQTDEPEWTR</sequence>
<dbReference type="InterPro" id="IPR006549">
    <property type="entry name" value="HAD-SF_hydro_IIIA"/>
</dbReference>
<proteinExistence type="inferred from homology"/>
<accession>A0ABX1N0M3</accession>
<keyword evidence="4 7" id="KW-0378">Hydrolase</keyword>
<gene>
    <name evidence="8" type="ORF">GO608_08570</name>
</gene>
<evidence type="ECO:0000256" key="6">
    <source>
        <dbReference type="ARBA" id="ARBA00031828"/>
    </source>
</evidence>
<keyword evidence="3" id="KW-0479">Metal-binding</keyword>
<comment type="subcellular location">
    <subcellularLocation>
        <location evidence="1 7">Cytoplasm</location>
    </subcellularLocation>
</comment>
<keyword evidence="2 7" id="KW-0963">Cytoplasm</keyword>
<dbReference type="Gene3D" id="3.40.50.1000">
    <property type="entry name" value="HAD superfamily/HAD-like"/>
    <property type="match status" value="1"/>
</dbReference>
<dbReference type="PIRSF" id="PIRSF004682">
    <property type="entry name" value="GmhB"/>
    <property type="match status" value="1"/>
</dbReference>
<dbReference type="PANTHER" id="PTHR42891:SF1">
    <property type="entry name" value="D-GLYCERO-BETA-D-MANNO-HEPTOSE-1,7-BISPHOSPHATE 7-PHOSPHATASE"/>
    <property type="match status" value="1"/>
</dbReference>
<dbReference type="InterPro" id="IPR023214">
    <property type="entry name" value="HAD_sf"/>
</dbReference>
<dbReference type="RefSeq" id="WP_169198658.1">
    <property type="nucleotide sequence ID" value="NZ_WTVH02000010.1"/>
</dbReference>
<dbReference type="CDD" id="cd07503">
    <property type="entry name" value="HAD_HisB-N"/>
    <property type="match status" value="1"/>
</dbReference>
<comment type="caution">
    <text evidence="8">The sequence shown here is derived from an EMBL/GenBank/DDBJ whole genome shotgun (WGS) entry which is preliminary data.</text>
</comment>
<evidence type="ECO:0000256" key="7">
    <source>
        <dbReference type="PIRNR" id="PIRNR004682"/>
    </source>
</evidence>
<evidence type="ECO:0000256" key="3">
    <source>
        <dbReference type="ARBA" id="ARBA00022723"/>
    </source>
</evidence>
<dbReference type="EC" id="3.1.3.-" evidence="7"/>
<keyword evidence="9" id="KW-1185">Reference proteome</keyword>
<dbReference type="PANTHER" id="PTHR42891">
    <property type="entry name" value="D-GLYCERO-BETA-D-MANNO-HEPTOSE-1,7-BISPHOSPHATE 7-PHOSPHATASE"/>
    <property type="match status" value="1"/>
</dbReference>
<evidence type="ECO:0000313" key="8">
    <source>
        <dbReference type="EMBL" id="NMF93381.1"/>
    </source>
</evidence>
<dbReference type="InterPro" id="IPR004446">
    <property type="entry name" value="Heptose_bisP_phosphatase"/>
</dbReference>
<dbReference type="InterPro" id="IPR006543">
    <property type="entry name" value="Histidinol-phos"/>
</dbReference>
<dbReference type="NCBIfam" id="TIGR01662">
    <property type="entry name" value="HAD-SF-IIIA"/>
    <property type="match status" value="1"/>
</dbReference>
<comment type="similarity">
    <text evidence="7">Belongs to the gmhB family.</text>
</comment>
<evidence type="ECO:0000256" key="2">
    <source>
        <dbReference type="ARBA" id="ARBA00022490"/>
    </source>
</evidence>
<dbReference type="GO" id="GO:0016787">
    <property type="term" value="F:hydrolase activity"/>
    <property type="evidence" value="ECO:0007669"/>
    <property type="project" value="UniProtKB-KW"/>
</dbReference>
<evidence type="ECO:0000256" key="1">
    <source>
        <dbReference type="ARBA" id="ARBA00004496"/>
    </source>
</evidence>
<dbReference type="InterPro" id="IPR036412">
    <property type="entry name" value="HAD-like_sf"/>
</dbReference>
<evidence type="ECO:0000256" key="5">
    <source>
        <dbReference type="ARBA" id="ARBA00023277"/>
    </source>
</evidence>